<evidence type="ECO:0000313" key="1">
    <source>
        <dbReference type="EMBL" id="VDN08621.1"/>
    </source>
</evidence>
<dbReference type="Proteomes" id="UP000276776">
    <property type="component" value="Unassembled WGS sequence"/>
</dbReference>
<protein>
    <submittedName>
        <fullName evidence="1 3">Uncharacterized protein</fullName>
    </submittedName>
</protein>
<reference evidence="3" key="1">
    <citation type="submission" date="2017-02" db="UniProtKB">
        <authorList>
            <consortium name="WormBaseParasite"/>
        </authorList>
    </citation>
    <scope>IDENTIFICATION</scope>
</reference>
<gene>
    <name evidence="1" type="ORF">TCLT_LOCUS10903</name>
</gene>
<reference evidence="1 2" key="2">
    <citation type="submission" date="2018-11" db="EMBL/GenBank/DDBJ databases">
        <authorList>
            <consortium name="Pathogen Informatics"/>
        </authorList>
    </citation>
    <scope>NUCLEOTIDE SEQUENCE [LARGE SCALE GENOMIC DNA]</scope>
</reference>
<evidence type="ECO:0000313" key="2">
    <source>
        <dbReference type="Proteomes" id="UP000276776"/>
    </source>
</evidence>
<proteinExistence type="predicted"/>
<name>A0A0N5DCK2_THECL</name>
<dbReference type="EMBL" id="UYYF01005598">
    <property type="protein sequence ID" value="VDN08621.1"/>
    <property type="molecule type" value="Genomic_DNA"/>
</dbReference>
<accession>A0A0N5DCK2</accession>
<evidence type="ECO:0000313" key="3">
    <source>
        <dbReference type="WBParaSite" id="TCLT_0001092801-mRNA-1"/>
    </source>
</evidence>
<dbReference type="AlphaFoldDB" id="A0A0N5DCK2"/>
<keyword evidence="2" id="KW-1185">Reference proteome</keyword>
<organism evidence="3">
    <name type="scientific">Thelazia callipaeda</name>
    <name type="common">Oriental eyeworm</name>
    <name type="synonym">Parasitic nematode</name>
    <dbReference type="NCBI Taxonomy" id="103827"/>
    <lineage>
        <taxon>Eukaryota</taxon>
        <taxon>Metazoa</taxon>
        <taxon>Ecdysozoa</taxon>
        <taxon>Nematoda</taxon>
        <taxon>Chromadorea</taxon>
        <taxon>Rhabditida</taxon>
        <taxon>Spirurina</taxon>
        <taxon>Spiruromorpha</taxon>
        <taxon>Thelazioidea</taxon>
        <taxon>Thelaziidae</taxon>
        <taxon>Thelazia</taxon>
    </lineage>
</organism>
<sequence>MNLMLSVASKIIFEARSRVSLQQLRIWEEEVTLFWNMD</sequence>
<dbReference type="WBParaSite" id="TCLT_0001092801-mRNA-1">
    <property type="protein sequence ID" value="TCLT_0001092801-mRNA-1"/>
    <property type="gene ID" value="TCLT_0001092801"/>
</dbReference>